<dbReference type="Proteomes" id="UP001065298">
    <property type="component" value="Chromosome 12"/>
</dbReference>
<sequence length="499" mass="55976">MQPSTGRIFGGQHFSSPLNRESACACSLFEIRLERDVIVFRGGEDEATDQILKGAVVLCLKSPLRVETIQLCFGGTLRQSNIELTMRRWTSDPGISHSNAILMHKWPPFVRADDKNTTLPAGNYEWPFEYVIPSGTAETVEGMPEASIIYSLEATMNRSKLGRQQHARKRVRIIRTLPLTALEFVHTMRIENLWVDKIDYSVTIPTKAIVLGGSTTLDMRFTPLAKGLVLGRIEVTLWELCEFSAQSRHRIYSRDHQVQRIVKRWEFDATDQDWQDCIEETGEEGWVMNKTLDIPRRLCECIQDLEVQGIKVKHKVKVFIPLRNLDGHMSKLDMALPVHVFISPNMPPDEEGNIAHQTTGSPGLMPGIDVPPEYGEHVLDQVFDHRSGWQHTTSQQYSSIQTSSSPRANASWRLISATCTQTEQQANSSASTSQPNAADAAAYISSETIDESIELAELSRVPTYGTAVRSPLRSHVEAGDSLLPDYMTVVAGRENETRC</sequence>
<evidence type="ECO:0000313" key="1">
    <source>
        <dbReference type="EMBL" id="KAI8650528.1"/>
    </source>
</evidence>
<organism evidence="1 2">
    <name type="scientific">Fusarium keratoplasticum</name>
    <dbReference type="NCBI Taxonomy" id="1328300"/>
    <lineage>
        <taxon>Eukaryota</taxon>
        <taxon>Fungi</taxon>
        <taxon>Dikarya</taxon>
        <taxon>Ascomycota</taxon>
        <taxon>Pezizomycotina</taxon>
        <taxon>Sordariomycetes</taxon>
        <taxon>Hypocreomycetidae</taxon>
        <taxon>Hypocreales</taxon>
        <taxon>Nectriaceae</taxon>
        <taxon>Fusarium</taxon>
        <taxon>Fusarium solani species complex</taxon>
    </lineage>
</organism>
<proteinExistence type="predicted"/>
<keyword evidence="2" id="KW-1185">Reference proteome</keyword>
<protein>
    <submittedName>
        <fullName evidence="1">Arrestin-C domain-containing protein</fullName>
    </submittedName>
</protein>
<reference evidence="1" key="1">
    <citation type="submission" date="2022-06" db="EMBL/GenBank/DDBJ databases">
        <title>Fusarium solani species complex genomes reveal bases of compartmentalisation and animal pathogenesis.</title>
        <authorList>
            <person name="Tsai I.J."/>
        </authorList>
    </citation>
    <scope>NUCLEOTIDE SEQUENCE</scope>
    <source>
        <strain evidence="1">Fu6.1</strain>
    </source>
</reference>
<name>A0ACC0QEL8_9HYPO</name>
<evidence type="ECO:0000313" key="2">
    <source>
        <dbReference type="Proteomes" id="UP001065298"/>
    </source>
</evidence>
<accession>A0ACC0QEL8</accession>
<dbReference type="EMBL" id="CM046514">
    <property type="protein sequence ID" value="KAI8650528.1"/>
    <property type="molecule type" value="Genomic_DNA"/>
</dbReference>
<comment type="caution">
    <text evidence="1">The sequence shown here is derived from an EMBL/GenBank/DDBJ whole genome shotgun (WGS) entry which is preliminary data.</text>
</comment>
<gene>
    <name evidence="1" type="ORF">NCS57_01386900</name>
</gene>